<comment type="caution">
    <text evidence="2">The sequence shown here is derived from an EMBL/GenBank/DDBJ whole genome shotgun (WGS) entry which is preliminary data.</text>
</comment>
<feature type="signal peptide" evidence="1">
    <location>
        <begin position="1"/>
        <end position="18"/>
    </location>
</feature>
<dbReference type="EMBL" id="JAHMHR010000023">
    <property type="protein sequence ID" value="KAK1675054.1"/>
    <property type="molecule type" value="Genomic_DNA"/>
</dbReference>
<dbReference type="RefSeq" id="XP_060429057.1">
    <property type="nucleotide sequence ID" value="XM_060575059.1"/>
</dbReference>
<gene>
    <name evidence="2" type="ORF">BDP55DRAFT_665700</name>
</gene>
<keyword evidence="1" id="KW-0732">Signal</keyword>
<feature type="chain" id="PRO_5042495238" evidence="1">
    <location>
        <begin position="19"/>
        <end position="72"/>
    </location>
</feature>
<keyword evidence="3" id="KW-1185">Reference proteome</keyword>
<name>A0AAJ0EXB9_9PEZI</name>
<accession>A0AAJ0EXB9</accession>
<evidence type="ECO:0000313" key="3">
    <source>
        <dbReference type="Proteomes" id="UP001224890"/>
    </source>
</evidence>
<dbReference type="GeneID" id="85459585"/>
<dbReference type="AlphaFoldDB" id="A0AAJ0EXB9"/>
<dbReference type="Proteomes" id="UP001224890">
    <property type="component" value="Unassembled WGS sequence"/>
</dbReference>
<reference evidence="2" key="1">
    <citation type="submission" date="2021-06" db="EMBL/GenBank/DDBJ databases">
        <title>Comparative genomics, transcriptomics and evolutionary studies reveal genomic signatures of adaptation to plant cell wall in hemibiotrophic fungi.</title>
        <authorList>
            <consortium name="DOE Joint Genome Institute"/>
            <person name="Baroncelli R."/>
            <person name="Diaz J.F."/>
            <person name="Benocci T."/>
            <person name="Peng M."/>
            <person name="Battaglia E."/>
            <person name="Haridas S."/>
            <person name="Andreopoulos W."/>
            <person name="Labutti K."/>
            <person name="Pangilinan J."/>
            <person name="Floch G.L."/>
            <person name="Makela M.R."/>
            <person name="Henrissat B."/>
            <person name="Grigoriev I.V."/>
            <person name="Crouch J.A."/>
            <person name="De Vries R.P."/>
            <person name="Sukno S.A."/>
            <person name="Thon M.R."/>
        </authorList>
    </citation>
    <scope>NUCLEOTIDE SEQUENCE</scope>
    <source>
        <strain evidence="2">CBS 193.32</strain>
    </source>
</reference>
<evidence type="ECO:0000256" key="1">
    <source>
        <dbReference type="SAM" id="SignalP"/>
    </source>
</evidence>
<sequence length="72" mass="8386">MFMSLLILHFLLIQSSLETELRRELKQTGLDVFSLFRTSTRSIETPILSPYVSSFSSSLLYKSYITMFHVAY</sequence>
<evidence type="ECO:0000313" key="2">
    <source>
        <dbReference type="EMBL" id="KAK1675054.1"/>
    </source>
</evidence>
<proteinExistence type="predicted"/>
<organism evidence="2 3">
    <name type="scientific">Colletotrichum godetiae</name>
    <dbReference type="NCBI Taxonomy" id="1209918"/>
    <lineage>
        <taxon>Eukaryota</taxon>
        <taxon>Fungi</taxon>
        <taxon>Dikarya</taxon>
        <taxon>Ascomycota</taxon>
        <taxon>Pezizomycotina</taxon>
        <taxon>Sordariomycetes</taxon>
        <taxon>Hypocreomycetidae</taxon>
        <taxon>Glomerellales</taxon>
        <taxon>Glomerellaceae</taxon>
        <taxon>Colletotrichum</taxon>
        <taxon>Colletotrichum acutatum species complex</taxon>
    </lineage>
</organism>
<protein>
    <submittedName>
        <fullName evidence="2">Uncharacterized protein</fullName>
    </submittedName>
</protein>